<evidence type="ECO:0000313" key="2">
    <source>
        <dbReference type="Proteomes" id="UP000196331"/>
    </source>
</evidence>
<dbReference type="Proteomes" id="UP000196331">
    <property type="component" value="Unassembled WGS sequence"/>
</dbReference>
<name>A0A1R4HN22_9GAMM</name>
<protein>
    <submittedName>
        <fullName evidence="1">Uncharacterized protein</fullName>
    </submittedName>
</protein>
<dbReference type="EMBL" id="FUKM01000002">
    <property type="protein sequence ID" value="SJN08932.1"/>
    <property type="molecule type" value="Genomic_DNA"/>
</dbReference>
<accession>A0A1R4HN22</accession>
<dbReference type="RefSeq" id="WP_254908503.1">
    <property type="nucleotide sequence ID" value="NZ_FUKM01000002.1"/>
</dbReference>
<dbReference type="AlphaFoldDB" id="A0A1R4HN22"/>
<comment type="caution">
    <text evidence="1">The sequence shown here is derived from an EMBL/GenBank/DDBJ whole genome shotgun (WGS) entry which is preliminary data.</text>
</comment>
<gene>
    <name evidence="1" type="ORF">CZ787_00370</name>
</gene>
<organism evidence="1 2">
    <name type="scientific">Halomonas citrativorans</name>
    <dbReference type="NCBI Taxonomy" id="2742612"/>
    <lineage>
        <taxon>Bacteria</taxon>
        <taxon>Pseudomonadati</taxon>
        <taxon>Pseudomonadota</taxon>
        <taxon>Gammaproteobacteria</taxon>
        <taxon>Oceanospirillales</taxon>
        <taxon>Halomonadaceae</taxon>
        <taxon>Halomonas</taxon>
    </lineage>
</organism>
<sequence length="56" mass="6590">MQDADRHYQPLPKFERYAAMQTWSLSAIAKQWQGLVVCRFRLAIRGAVMHDQIREA</sequence>
<proteinExistence type="predicted"/>
<evidence type="ECO:0000313" key="1">
    <source>
        <dbReference type="EMBL" id="SJN08932.1"/>
    </source>
</evidence>
<reference evidence="1 2" key="1">
    <citation type="submission" date="2017-02" db="EMBL/GenBank/DDBJ databases">
        <authorList>
            <person name="Dridi B."/>
        </authorList>
    </citation>
    <scope>NUCLEOTIDE SEQUENCE [LARGE SCALE GENOMIC DNA]</scope>
    <source>
        <strain evidence="1 2">JB380</strain>
    </source>
</reference>